<organism evidence="2 3">
    <name type="scientific">Fulvivirga sedimenti</name>
    <dbReference type="NCBI Taxonomy" id="2879465"/>
    <lineage>
        <taxon>Bacteria</taxon>
        <taxon>Pseudomonadati</taxon>
        <taxon>Bacteroidota</taxon>
        <taxon>Cytophagia</taxon>
        <taxon>Cytophagales</taxon>
        <taxon>Fulvivirgaceae</taxon>
        <taxon>Fulvivirga</taxon>
    </lineage>
</organism>
<keyword evidence="3" id="KW-1185">Reference proteome</keyword>
<dbReference type="EMBL" id="JAIXNE010000005">
    <property type="protein sequence ID" value="MCA6078273.1"/>
    <property type="molecule type" value="Genomic_DNA"/>
</dbReference>
<feature type="chain" id="PRO_5040813878" description="Rieske domain-containing protein" evidence="1">
    <location>
        <begin position="23"/>
        <end position="150"/>
    </location>
</feature>
<dbReference type="GO" id="GO:0051537">
    <property type="term" value="F:2 iron, 2 sulfur cluster binding"/>
    <property type="evidence" value="ECO:0007669"/>
    <property type="project" value="InterPro"/>
</dbReference>
<name>A0A9X1KYV0_9BACT</name>
<dbReference type="Gene3D" id="2.102.10.10">
    <property type="entry name" value="Rieske [2Fe-2S] iron-sulphur domain"/>
    <property type="match status" value="1"/>
</dbReference>
<protein>
    <recommendedName>
        <fullName evidence="4">Rieske domain-containing protein</fullName>
    </recommendedName>
</protein>
<keyword evidence="1" id="KW-0732">Signal</keyword>
<reference evidence="2" key="1">
    <citation type="submission" date="2021-09" db="EMBL/GenBank/DDBJ databases">
        <title>Fulvivirga sp. isolated from coastal sediment.</title>
        <authorList>
            <person name="Yu H."/>
        </authorList>
    </citation>
    <scope>NUCLEOTIDE SEQUENCE</scope>
    <source>
        <strain evidence="2">1062</strain>
    </source>
</reference>
<dbReference type="Proteomes" id="UP001139409">
    <property type="component" value="Unassembled WGS sequence"/>
</dbReference>
<dbReference type="PROSITE" id="PS51257">
    <property type="entry name" value="PROKAR_LIPOPROTEIN"/>
    <property type="match status" value="1"/>
</dbReference>
<evidence type="ECO:0000313" key="3">
    <source>
        <dbReference type="Proteomes" id="UP001139409"/>
    </source>
</evidence>
<feature type="signal peptide" evidence="1">
    <location>
        <begin position="1"/>
        <end position="22"/>
    </location>
</feature>
<evidence type="ECO:0000313" key="2">
    <source>
        <dbReference type="EMBL" id="MCA6078273.1"/>
    </source>
</evidence>
<gene>
    <name evidence="2" type="ORF">LDX50_25600</name>
</gene>
<proteinExistence type="predicted"/>
<comment type="caution">
    <text evidence="2">The sequence shown here is derived from an EMBL/GenBank/DDBJ whole genome shotgun (WGS) entry which is preliminary data.</text>
</comment>
<evidence type="ECO:0000256" key="1">
    <source>
        <dbReference type="SAM" id="SignalP"/>
    </source>
</evidence>
<dbReference type="RefSeq" id="WP_225699127.1">
    <property type="nucleotide sequence ID" value="NZ_JAIXNE010000005.1"/>
</dbReference>
<sequence length="150" mass="16838">MTTRKKLRSVLSVIFLAVLAMSCERETFVDEIPPITFDDIFINLSLLEYNDLKIRGYQSIPAGGNSRGIILYRINNEYRAFERTCSYQPYEATALVDVTPAGNAMTDFSCGSIFGFDNGYPEAGPARSPLLRYRTILDNGFLTITDEVIN</sequence>
<evidence type="ECO:0008006" key="4">
    <source>
        <dbReference type="Google" id="ProtNLM"/>
    </source>
</evidence>
<dbReference type="InterPro" id="IPR036922">
    <property type="entry name" value="Rieske_2Fe-2S_sf"/>
</dbReference>
<accession>A0A9X1KYV0</accession>
<dbReference type="SUPFAM" id="SSF50022">
    <property type="entry name" value="ISP domain"/>
    <property type="match status" value="1"/>
</dbReference>
<dbReference type="AlphaFoldDB" id="A0A9X1KYV0"/>